<comment type="caution">
    <text evidence="2">The sequence shown here is derived from an EMBL/GenBank/DDBJ whole genome shotgun (WGS) entry which is preliminary data.</text>
</comment>
<evidence type="ECO:0000313" key="2">
    <source>
        <dbReference type="EMBL" id="CAJ1407053.1"/>
    </source>
</evidence>
<accession>A0AA36JL91</accession>
<proteinExistence type="predicted"/>
<dbReference type="AlphaFoldDB" id="A0AA36JL91"/>
<keyword evidence="3" id="KW-1185">Reference proteome</keyword>
<sequence length="294" mass="32214">MAPGSQPAEGTQRSGSDLTLAGLPRPCGLSSSARPQPLDCLFEEEETRDGSKSPFYHSMGSTMGSAMLFPPDDLGARATVRRTPRRPEVAPMAPMAPREILEAEDEAYYSEPEREVPFVRTPKELPRCETLGDFSTSAEDVPRPASLQPVAKSPRRRRSRDGRDANRASSGSSRSARRVEHSPARTSASTAVSAAKCAAKSVAAATREEPQFLDWLADELQSRPDEEQLPRVPRSHLEEVAKVPPQLEKLLLLGFLLCLDILLHELSFTPLQALRSSLQLLCSWAVPGRHAEKL</sequence>
<name>A0AA36JL91_9DINO</name>
<evidence type="ECO:0000256" key="1">
    <source>
        <dbReference type="SAM" id="MobiDB-lite"/>
    </source>
</evidence>
<organism evidence="2 3">
    <name type="scientific">Effrenium voratum</name>
    <dbReference type="NCBI Taxonomy" id="2562239"/>
    <lineage>
        <taxon>Eukaryota</taxon>
        <taxon>Sar</taxon>
        <taxon>Alveolata</taxon>
        <taxon>Dinophyceae</taxon>
        <taxon>Suessiales</taxon>
        <taxon>Symbiodiniaceae</taxon>
        <taxon>Effrenium</taxon>
    </lineage>
</organism>
<evidence type="ECO:0000313" key="3">
    <source>
        <dbReference type="Proteomes" id="UP001178507"/>
    </source>
</evidence>
<gene>
    <name evidence="2" type="ORF">EVOR1521_LOCUS28850</name>
</gene>
<feature type="region of interest" description="Disordered" evidence="1">
    <location>
        <begin position="1"/>
        <end position="59"/>
    </location>
</feature>
<feature type="compositionally biased region" description="Polar residues" evidence="1">
    <location>
        <begin position="8"/>
        <end position="17"/>
    </location>
</feature>
<protein>
    <submittedName>
        <fullName evidence="2">Uncharacterized protein</fullName>
    </submittedName>
</protein>
<dbReference type="EMBL" id="CAUJNA010003656">
    <property type="protein sequence ID" value="CAJ1407053.1"/>
    <property type="molecule type" value="Genomic_DNA"/>
</dbReference>
<feature type="region of interest" description="Disordered" evidence="1">
    <location>
        <begin position="109"/>
        <end position="191"/>
    </location>
</feature>
<dbReference type="Proteomes" id="UP001178507">
    <property type="component" value="Unassembled WGS sequence"/>
</dbReference>
<reference evidence="2" key="1">
    <citation type="submission" date="2023-08" db="EMBL/GenBank/DDBJ databases">
        <authorList>
            <person name="Chen Y."/>
            <person name="Shah S."/>
            <person name="Dougan E. K."/>
            <person name="Thang M."/>
            <person name="Chan C."/>
        </authorList>
    </citation>
    <scope>NUCLEOTIDE SEQUENCE</scope>
</reference>
<feature type="compositionally biased region" description="Basic and acidic residues" evidence="1">
    <location>
        <begin position="111"/>
        <end position="127"/>
    </location>
</feature>